<reference evidence="1 2" key="1">
    <citation type="submission" date="2010-01" db="EMBL/GenBank/DDBJ databases">
        <authorList>
            <person name="Weinstock G."/>
            <person name="Sodergren E."/>
            <person name="Clifton S."/>
            <person name="Fulton L."/>
            <person name="Fulton B."/>
            <person name="Courtney L."/>
            <person name="Fronick C."/>
            <person name="Harrison M."/>
            <person name="Strong C."/>
            <person name="Farmer C."/>
            <person name="Delahaunty K."/>
            <person name="Markovic C."/>
            <person name="Hall O."/>
            <person name="Minx P."/>
            <person name="Tomlinson C."/>
            <person name="Mitreva M."/>
            <person name="Nelson J."/>
            <person name="Hou S."/>
            <person name="Wollam A."/>
            <person name="Pepin K.H."/>
            <person name="Johnson M."/>
            <person name="Bhonagiri V."/>
            <person name="Nash W.E."/>
            <person name="Warren W."/>
            <person name="Chinwalla A."/>
            <person name="Mardis E.R."/>
            <person name="Wilson R.K."/>
        </authorList>
    </citation>
    <scope>NUCLEOTIDE SEQUENCE [LARGE SCALE GENOMIC DNA]</scope>
    <source>
        <strain evidence="1 2">NJ9703</strain>
    </source>
</reference>
<dbReference type="AlphaFoldDB" id="A0A9W5IP32"/>
<accession>A0A9W5IP32</accession>
<name>A0A9W5IP32_NEISU</name>
<comment type="caution">
    <text evidence="1">The sequence shown here is derived from an EMBL/GenBank/DDBJ whole genome shotgun (WGS) entry which is preliminary data.</text>
</comment>
<dbReference type="Proteomes" id="UP000004621">
    <property type="component" value="Unassembled WGS sequence"/>
</dbReference>
<organism evidence="1 2">
    <name type="scientific">Neisseria subflava NJ9703</name>
    <dbReference type="NCBI Taxonomy" id="546268"/>
    <lineage>
        <taxon>Bacteria</taxon>
        <taxon>Pseudomonadati</taxon>
        <taxon>Pseudomonadota</taxon>
        <taxon>Betaproteobacteria</taxon>
        <taxon>Neisseriales</taxon>
        <taxon>Neisseriaceae</taxon>
        <taxon>Neisseria</taxon>
    </lineage>
</organism>
<dbReference type="EMBL" id="ACEO02000014">
    <property type="protein sequence ID" value="EFC51087.1"/>
    <property type="molecule type" value="Genomic_DNA"/>
</dbReference>
<evidence type="ECO:0000313" key="1">
    <source>
        <dbReference type="EMBL" id="EFC51087.1"/>
    </source>
</evidence>
<evidence type="ECO:0000313" key="2">
    <source>
        <dbReference type="Proteomes" id="UP000004621"/>
    </source>
</evidence>
<sequence>MLIFDISFRLRNWIEKRRKGRLKCSVADDFADGFFRRPLIWL</sequence>
<protein>
    <submittedName>
        <fullName evidence="1">Uncharacterized protein</fullName>
    </submittedName>
</protein>
<proteinExistence type="predicted"/>
<gene>
    <name evidence="1" type="ORF">NEISUBOT_05418</name>
</gene>